<dbReference type="SMART" id="SM00182">
    <property type="entry name" value="CULLIN"/>
    <property type="match status" value="1"/>
</dbReference>
<evidence type="ECO:0000259" key="4">
    <source>
        <dbReference type="PROSITE" id="PS50069"/>
    </source>
</evidence>
<dbReference type="AlphaFoldDB" id="A0A4P9ZCR2"/>
<dbReference type="InterPro" id="IPR019559">
    <property type="entry name" value="Cullin_neddylation_domain"/>
</dbReference>
<dbReference type="InterPro" id="IPR036317">
    <property type="entry name" value="Cullin_homology_sf"/>
</dbReference>
<evidence type="ECO:0000313" key="5">
    <source>
        <dbReference type="EMBL" id="RKP30696.1"/>
    </source>
</evidence>
<dbReference type="Pfam" id="PF26557">
    <property type="entry name" value="Cullin_AB"/>
    <property type="match status" value="1"/>
</dbReference>
<feature type="signal peptide" evidence="3">
    <location>
        <begin position="1"/>
        <end position="21"/>
    </location>
</feature>
<dbReference type="PROSITE" id="PS50069">
    <property type="entry name" value="CULLIN_2"/>
    <property type="match status" value="1"/>
</dbReference>
<dbReference type="OrthoDB" id="27073at2759"/>
<dbReference type="PANTHER" id="PTHR11932">
    <property type="entry name" value="CULLIN"/>
    <property type="match status" value="1"/>
</dbReference>
<keyword evidence="6" id="KW-1185">Reference proteome</keyword>
<dbReference type="InterPro" id="IPR036390">
    <property type="entry name" value="WH_DNA-bd_sf"/>
</dbReference>
<comment type="similarity">
    <text evidence="1 2">Belongs to the cullin family.</text>
</comment>
<protein>
    <recommendedName>
        <fullName evidence="4">Cullin family profile domain-containing protein</fullName>
    </recommendedName>
</protein>
<evidence type="ECO:0000256" key="3">
    <source>
        <dbReference type="SAM" id="SignalP"/>
    </source>
</evidence>
<dbReference type="Proteomes" id="UP000268321">
    <property type="component" value="Unassembled WGS sequence"/>
</dbReference>
<dbReference type="SMART" id="SM00884">
    <property type="entry name" value="Cullin_Nedd8"/>
    <property type="match status" value="1"/>
</dbReference>
<dbReference type="EMBL" id="ML004454">
    <property type="protein sequence ID" value="RKP30696.1"/>
    <property type="molecule type" value="Genomic_DNA"/>
</dbReference>
<name>A0A4P9ZCR2_9ASCO</name>
<dbReference type="Gene3D" id="1.10.10.10">
    <property type="entry name" value="Winged helix-like DNA-binding domain superfamily/Winged helix DNA-binding domain"/>
    <property type="match status" value="1"/>
</dbReference>
<proteinExistence type="inferred from homology"/>
<dbReference type="InterPro" id="IPR036388">
    <property type="entry name" value="WH-like_DNA-bd_sf"/>
</dbReference>
<dbReference type="SUPFAM" id="SSF75632">
    <property type="entry name" value="Cullin homology domain"/>
    <property type="match status" value="1"/>
</dbReference>
<dbReference type="InterPro" id="IPR045093">
    <property type="entry name" value="Cullin"/>
</dbReference>
<dbReference type="Pfam" id="PF00888">
    <property type="entry name" value="Cullin"/>
    <property type="match status" value="1"/>
</dbReference>
<dbReference type="SUPFAM" id="SSF46785">
    <property type="entry name" value="Winged helix' DNA-binding domain"/>
    <property type="match status" value="1"/>
</dbReference>
<reference evidence="6" key="1">
    <citation type="journal article" date="2018" name="Nat. Microbiol.">
        <title>Leveraging single-cell genomics to expand the fungal tree of life.</title>
        <authorList>
            <person name="Ahrendt S.R."/>
            <person name="Quandt C.A."/>
            <person name="Ciobanu D."/>
            <person name="Clum A."/>
            <person name="Salamov A."/>
            <person name="Andreopoulos B."/>
            <person name="Cheng J.F."/>
            <person name="Woyke T."/>
            <person name="Pelin A."/>
            <person name="Henrissat B."/>
            <person name="Reynolds N.K."/>
            <person name="Benny G.L."/>
            <person name="Smith M.E."/>
            <person name="James T.Y."/>
            <person name="Grigoriev I.V."/>
        </authorList>
    </citation>
    <scope>NUCLEOTIDE SEQUENCE [LARGE SCALE GENOMIC DNA]</scope>
    <source>
        <strain evidence="6">Baker2002</strain>
    </source>
</reference>
<feature type="domain" description="Cullin family profile" evidence="4">
    <location>
        <begin position="283"/>
        <end position="515"/>
    </location>
</feature>
<evidence type="ECO:0000256" key="2">
    <source>
        <dbReference type="RuleBase" id="RU003829"/>
    </source>
</evidence>
<feature type="chain" id="PRO_5020591354" description="Cullin family profile domain-containing protein" evidence="3">
    <location>
        <begin position="22"/>
        <end position="630"/>
    </location>
</feature>
<keyword evidence="3" id="KW-0732">Signal</keyword>
<sequence length="630" mass="71612">MTVNGALTVLLLELLVKDALTYFLDNIDSVTFQDYEESASSNNLNPSVIELNGGALILHEFNNEFGKMTLRPRLNNESNRLVVQNLIDSRSLFLTFALFGEANSISQSIDERVGFLIPSRLTKIQRAIRKDPATYLRKNYYIILDIAKYLRYIGISAAKCDSVIRSVVWCHMLRDFAEHISESFADLIKPEHWPCLRGIERLIVTLEPTFSSNLTPILQHAWQKYVEMQTLKRVGEVEVITSLTSLQNELFGISKNAFLSVKFQEKIKVGMRSVLSSQEVSNRVTKQLLRFCVPSNRQSASKLEEDEDKSWIDDALLVFQLFPDKDGFAISYSRELMRRLLNSKPLSLNAEQKLVDGMVTIVGETDGTAKLRRMLTEYANAMLQYQHLSVGCNKQNSIEFSALVFDKHSWPEMPNSNATLKVPPALALVLTLFEAQYASDGDKKNKRKLDWSNYALHQLTIGVEFDTGPKDLVLNLFQATVLLTFKKCDFSTIAQIAQLCGVSEEFAIKIVCSLSTKKYPILKLLGQDVRFNSAFENEATEIRIPMIREKERVAQLSDKVMATGRRTQLRAAIVREMKARRKAPYLVCIAVIVEKFEWVSVTDLKKVVENLITDGFLERENNGTDLRYIP</sequence>
<dbReference type="Gene3D" id="1.20.1310.10">
    <property type="entry name" value="Cullin Repeats"/>
    <property type="match status" value="1"/>
</dbReference>
<dbReference type="InterPro" id="IPR001373">
    <property type="entry name" value="Cullin_N"/>
</dbReference>
<dbReference type="InterPro" id="IPR016158">
    <property type="entry name" value="Cullin_homology"/>
</dbReference>
<dbReference type="GO" id="GO:0031625">
    <property type="term" value="F:ubiquitin protein ligase binding"/>
    <property type="evidence" value="ECO:0007669"/>
    <property type="project" value="InterPro"/>
</dbReference>
<gene>
    <name evidence="5" type="ORF">METBISCDRAFT_23125</name>
</gene>
<evidence type="ECO:0000256" key="1">
    <source>
        <dbReference type="PROSITE-ProRule" id="PRU00330"/>
    </source>
</evidence>
<evidence type="ECO:0000313" key="6">
    <source>
        <dbReference type="Proteomes" id="UP000268321"/>
    </source>
</evidence>
<dbReference type="InterPro" id="IPR059120">
    <property type="entry name" value="Cullin-like_AB"/>
</dbReference>
<organism evidence="5 6">
    <name type="scientific">Metschnikowia bicuspidata</name>
    <dbReference type="NCBI Taxonomy" id="27322"/>
    <lineage>
        <taxon>Eukaryota</taxon>
        <taxon>Fungi</taxon>
        <taxon>Dikarya</taxon>
        <taxon>Ascomycota</taxon>
        <taxon>Saccharomycotina</taxon>
        <taxon>Pichiomycetes</taxon>
        <taxon>Metschnikowiaceae</taxon>
        <taxon>Metschnikowia</taxon>
    </lineage>
</organism>
<dbReference type="Gene3D" id="3.30.230.130">
    <property type="entry name" value="Cullin, Chain C, Domain 2"/>
    <property type="match status" value="1"/>
</dbReference>
<accession>A0A4P9ZCR2</accession>
<dbReference type="GO" id="GO:0006511">
    <property type="term" value="P:ubiquitin-dependent protein catabolic process"/>
    <property type="evidence" value="ECO:0007669"/>
    <property type="project" value="InterPro"/>
</dbReference>